<dbReference type="VEuPathDB" id="FungiDB:P175DRAFT_0499171"/>
<proteinExistence type="predicted"/>
<dbReference type="AlphaFoldDB" id="A0A2T5M288"/>
<dbReference type="EMBL" id="MSFN02000002">
    <property type="protein sequence ID" value="PTU22641.1"/>
    <property type="molecule type" value="Genomic_DNA"/>
</dbReference>
<evidence type="ECO:0000313" key="1">
    <source>
        <dbReference type="EMBL" id="PTU22641.1"/>
    </source>
</evidence>
<comment type="caution">
    <text evidence="1">The sequence shown here is derived from an EMBL/GenBank/DDBJ whole genome shotgun (WGS) entry which is preliminary data.</text>
</comment>
<dbReference type="RefSeq" id="XP_040754033.1">
    <property type="nucleotide sequence ID" value="XM_040896672.1"/>
</dbReference>
<accession>A0A2T5M288</accession>
<organism evidence="1 2">
    <name type="scientific">Aspergillus ochraceoroseus IBT 24754</name>
    <dbReference type="NCBI Taxonomy" id="1392256"/>
    <lineage>
        <taxon>Eukaryota</taxon>
        <taxon>Fungi</taxon>
        <taxon>Dikarya</taxon>
        <taxon>Ascomycota</taxon>
        <taxon>Pezizomycotina</taxon>
        <taxon>Eurotiomycetes</taxon>
        <taxon>Eurotiomycetidae</taxon>
        <taxon>Eurotiales</taxon>
        <taxon>Aspergillaceae</taxon>
        <taxon>Aspergillus</taxon>
        <taxon>Aspergillus subgen. Nidulantes</taxon>
    </lineage>
</organism>
<reference evidence="1 2" key="1">
    <citation type="journal article" date="2018" name="Proc. Natl. Acad. Sci. U.S.A.">
        <title>Linking secondary metabolites to gene clusters through genome sequencing of six diverse Aspergillus species.</title>
        <authorList>
            <person name="Kaerboelling I."/>
            <person name="Vesth T.C."/>
            <person name="Frisvad J.C."/>
            <person name="Nybo J.L."/>
            <person name="Theobald S."/>
            <person name="Kuo A."/>
            <person name="Bowyer P."/>
            <person name="Matsuda Y."/>
            <person name="Mondo S."/>
            <person name="Lyhne E.K."/>
            <person name="Kogle M.E."/>
            <person name="Clum A."/>
            <person name="Lipzen A."/>
            <person name="Salamov A."/>
            <person name="Ngan C.Y."/>
            <person name="Daum C."/>
            <person name="Chiniquy J."/>
            <person name="Barry K."/>
            <person name="LaButti K."/>
            <person name="Haridas S."/>
            <person name="Simmons B.A."/>
            <person name="Magnuson J.K."/>
            <person name="Mortensen U.H."/>
            <person name="Larsen T.O."/>
            <person name="Grigoriev I.V."/>
            <person name="Baker S.E."/>
            <person name="Andersen M.R."/>
        </authorList>
    </citation>
    <scope>NUCLEOTIDE SEQUENCE [LARGE SCALE GENOMIC DNA]</scope>
    <source>
        <strain evidence="1 2">IBT 24754</strain>
    </source>
</reference>
<dbReference type="GeneID" id="63813554"/>
<sequence>MRPSFTVHLQLALPVVGIPWRIDTSSFCFSSSRNESLRMMREEKLRRRSKGSELLQDMDTLSIVRLEAGYDVPLEMRRVSHKE</sequence>
<evidence type="ECO:0000313" key="2">
    <source>
        <dbReference type="Proteomes" id="UP000244073"/>
    </source>
</evidence>
<protein>
    <submittedName>
        <fullName evidence="1">Uncharacterized protein</fullName>
    </submittedName>
</protein>
<name>A0A2T5M288_9EURO</name>
<gene>
    <name evidence="1" type="ORF">P175DRAFT_0499171</name>
</gene>
<dbReference type="Proteomes" id="UP000244073">
    <property type="component" value="Unassembled WGS sequence"/>
</dbReference>